<name>I0YL84_COCSC</name>
<dbReference type="PANTHER" id="PTHR45629:SF7">
    <property type="entry name" value="DNA EXCISION REPAIR PROTEIN ERCC-6-RELATED"/>
    <property type="match status" value="1"/>
</dbReference>
<comment type="caution">
    <text evidence="6">The sequence shown here is derived from an EMBL/GenBank/DDBJ whole genome shotgun (WGS) entry which is preliminary data.</text>
</comment>
<evidence type="ECO:0000313" key="6">
    <source>
        <dbReference type="EMBL" id="EIE19153.1"/>
    </source>
</evidence>
<dbReference type="SUPFAM" id="SSF52540">
    <property type="entry name" value="P-loop containing nucleoside triphosphate hydrolases"/>
    <property type="match status" value="2"/>
</dbReference>
<accession>I0YL84</accession>
<proteinExistence type="predicted"/>
<dbReference type="Pfam" id="PF00271">
    <property type="entry name" value="Helicase_C"/>
    <property type="match status" value="1"/>
</dbReference>
<dbReference type="KEGG" id="csl:COCSUDRAFT_20093"/>
<evidence type="ECO:0000256" key="3">
    <source>
        <dbReference type="ARBA" id="ARBA00023242"/>
    </source>
</evidence>
<dbReference type="RefSeq" id="XP_005643697.1">
    <property type="nucleotide sequence ID" value="XM_005643640.1"/>
</dbReference>
<dbReference type="FunFam" id="3.40.50.10810:FF:000019">
    <property type="entry name" value="DNA excision repair protein ERCC-6-like 2 isoform X1"/>
    <property type="match status" value="1"/>
</dbReference>
<dbReference type="PROSITE" id="PS51194">
    <property type="entry name" value="HELICASE_CTER"/>
    <property type="match status" value="1"/>
</dbReference>
<evidence type="ECO:0000313" key="7">
    <source>
        <dbReference type="Proteomes" id="UP000007264"/>
    </source>
</evidence>
<sequence length="663" mass="75021">LKVPGSINRYLREYQREGIQFLFRQYALKQGAILADDMGLGKTVQTIGFVAAILGKTGTSADLQPAPADANSRQKLILIVAPSSVLTNWQREFSTWGAFRVGIYHGSAESRAAAVQSILHGTAEIMLTTYDTFRINIDRLQEIDWHVAIFDEAHKLKNKRVSTKNDNISTYGAATSLRTKRRYGLTGTAMQNDYQELWSLLHWANPLKMGAWDQFLEHYVNPMKQGQKRDCTDLQLAKAQKRQVQLDKLLKCFLLRRTKESTIKDQLPKKTDNIVFCKLAPLQMRAYRQAPNFQLLVRAEETCDCASGEMRAKCCYTEACPDQGGVLWPHFHLCTCDNIYDEFDNPKYGRLRCPYCLVLPCLTILQKIANHLELIKVDPADRAVTEDEWALPRARELAQMVFGEDLEAAGGDTLDRNWLHVSSSAHCGKMAALEQLLQLWSSAGNNKVLLFSHSVKMLNIIEQLLVRAGYNYARLDGSTKREERQALCDGFNQSPSVFLFLISTTAGGLGLNLTAANKVVIIDPSWNPSHDLQAQDRAFRIGQRRDVAVYRLIAAGMHFHTQRTLEEMIYTRQVYKQQQSAVATEGSKETRYFYGVQGDKGNKGELFGITNLFRETADKVNAHDIFDQERQPTRYRIQQCDPADMGNAPLSFMHAECVCMQPP</sequence>
<keyword evidence="3" id="KW-0539">Nucleus</keyword>
<dbReference type="OrthoDB" id="413460at2759"/>
<feature type="domain" description="Helicase ATP-binding" evidence="4">
    <location>
        <begin position="23"/>
        <end position="207"/>
    </location>
</feature>
<evidence type="ECO:0000259" key="4">
    <source>
        <dbReference type="PROSITE" id="PS51192"/>
    </source>
</evidence>
<feature type="domain" description="Helicase C-terminal" evidence="5">
    <location>
        <begin position="432"/>
        <end position="590"/>
    </location>
</feature>
<protein>
    <recommendedName>
        <fullName evidence="8">P-loop containing nucleoside triphosphate hydrolase protein</fullName>
    </recommendedName>
</protein>
<dbReference type="GO" id="GO:0005634">
    <property type="term" value="C:nucleus"/>
    <property type="evidence" value="ECO:0007669"/>
    <property type="project" value="UniProtKB-SubCell"/>
</dbReference>
<dbReference type="InterPro" id="IPR049730">
    <property type="entry name" value="SNF2/RAD54-like_C"/>
</dbReference>
<evidence type="ECO:0000256" key="2">
    <source>
        <dbReference type="ARBA" id="ARBA00022801"/>
    </source>
</evidence>
<dbReference type="PANTHER" id="PTHR45629">
    <property type="entry name" value="SNF2/RAD54 FAMILY MEMBER"/>
    <property type="match status" value="1"/>
</dbReference>
<dbReference type="SMART" id="SM00487">
    <property type="entry name" value="DEXDc"/>
    <property type="match status" value="1"/>
</dbReference>
<dbReference type="CDD" id="cd18793">
    <property type="entry name" value="SF2_C_SNF"/>
    <property type="match status" value="1"/>
</dbReference>
<dbReference type="SMART" id="SM00490">
    <property type="entry name" value="HELICc"/>
    <property type="match status" value="1"/>
</dbReference>
<dbReference type="GO" id="GO:0005524">
    <property type="term" value="F:ATP binding"/>
    <property type="evidence" value="ECO:0007669"/>
    <property type="project" value="InterPro"/>
</dbReference>
<dbReference type="Pfam" id="PF00176">
    <property type="entry name" value="SNF2-rel_dom"/>
    <property type="match status" value="1"/>
</dbReference>
<keyword evidence="2" id="KW-0378">Hydrolase</keyword>
<dbReference type="Gene3D" id="3.40.50.300">
    <property type="entry name" value="P-loop containing nucleotide triphosphate hydrolases"/>
    <property type="match status" value="1"/>
</dbReference>
<dbReference type="GO" id="GO:0016787">
    <property type="term" value="F:hydrolase activity"/>
    <property type="evidence" value="ECO:0007669"/>
    <property type="project" value="UniProtKB-KW"/>
</dbReference>
<dbReference type="EMBL" id="AGSI01000020">
    <property type="protein sequence ID" value="EIE19153.1"/>
    <property type="molecule type" value="Genomic_DNA"/>
</dbReference>
<dbReference type="InterPro" id="IPR038718">
    <property type="entry name" value="SNF2-like_sf"/>
</dbReference>
<gene>
    <name evidence="6" type="ORF">COCSUDRAFT_20093</name>
</gene>
<dbReference type="GeneID" id="17037083"/>
<dbReference type="eggNOG" id="KOG0387">
    <property type="taxonomic scope" value="Eukaryota"/>
</dbReference>
<organism evidence="6 7">
    <name type="scientific">Coccomyxa subellipsoidea (strain C-169)</name>
    <name type="common">Green microalga</name>
    <dbReference type="NCBI Taxonomy" id="574566"/>
    <lineage>
        <taxon>Eukaryota</taxon>
        <taxon>Viridiplantae</taxon>
        <taxon>Chlorophyta</taxon>
        <taxon>core chlorophytes</taxon>
        <taxon>Trebouxiophyceae</taxon>
        <taxon>Trebouxiophyceae incertae sedis</taxon>
        <taxon>Coccomyxaceae</taxon>
        <taxon>Coccomyxa</taxon>
        <taxon>Coccomyxa subellipsoidea</taxon>
    </lineage>
</organism>
<keyword evidence="7" id="KW-1185">Reference proteome</keyword>
<evidence type="ECO:0000259" key="5">
    <source>
        <dbReference type="PROSITE" id="PS51194"/>
    </source>
</evidence>
<dbReference type="PROSITE" id="PS51192">
    <property type="entry name" value="HELICASE_ATP_BIND_1"/>
    <property type="match status" value="1"/>
</dbReference>
<dbReference type="InterPro" id="IPR000330">
    <property type="entry name" value="SNF2_N"/>
</dbReference>
<comment type="subcellular location">
    <subcellularLocation>
        <location evidence="1">Nucleus</location>
    </subcellularLocation>
</comment>
<dbReference type="STRING" id="574566.I0YL84"/>
<evidence type="ECO:0008006" key="8">
    <source>
        <dbReference type="Google" id="ProtNLM"/>
    </source>
</evidence>
<dbReference type="InterPro" id="IPR027417">
    <property type="entry name" value="P-loop_NTPase"/>
</dbReference>
<reference evidence="6 7" key="1">
    <citation type="journal article" date="2012" name="Genome Biol.">
        <title>The genome of the polar eukaryotic microalga coccomyxa subellipsoidea reveals traits of cold adaptation.</title>
        <authorList>
            <person name="Blanc G."/>
            <person name="Agarkova I."/>
            <person name="Grimwood J."/>
            <person name="Kuo A."/>
            <person name="Brueggeman A."/>
            <person name="Dunigan D."/>
            <person name="Gurnon J."/>
            <person name="Ladunga I."/>
            <person name="Lindquist E."/>
            <person name="Lucas S."/>
            <person name="Pangilinan J."/>
            <person name="Proschold T."/>
            <person name="Salamov A."/>
            <person name="Schmutz J."/>
            <person name="Weeks D."/>
            <person name="Yamada T."/>
            <person name="Claverie J.M."/>
            <person name="Grigoriev I."/>
            <person name="Van Etten J."/>
            <person name="Lomsadze A."/>
            <person name="Borodovsky M."/>
        </authorList>
    </citation>
    <scope>NUCLEOTIDE SEQUENCE [LARGE SCALE GENOMIC DNA]</scope>
    <source>
        <strain evidence="6 7">C-169</strain>
    </source>
</reference>
<dbReference type="InterPro" id="IPR001650">
    <property type="entry name" value="Helicase_C-like"/>
</dbReference>
<dbReference type="InterPro" id="IPR014001">
    <property type="entry name" value="Helicase_ATP-bd"/>
</dbReference>
<dbReference type="AlphaFoldDB" id="I0YL84"/>
<evidence type="ECO:0000256" key="1">
    <source>
        <dbReference type="ARBA" id="ARBA00004123"/>
    </source>
</evidence>
<feature type="non-terminal residue" evidence="6">
    <location>
        <position position="1"/>
    </location>
</feature>
<dbReference type="Proteomes" id="UP000007264">
    <property type="component" value="Unassembled WGS sequence"/>
</dbReference>
<dbReference type="Gene3D" id="3.40.50.10810">
    <property type="entry name" value="Tandem AAA-ATPase domain"/>
    <property type="match status" value="1"/>
</dbReference>
<dbReference type="InterPro" id="IPR050496">
    <property type="entry name" value="SNF2_RAD54_helicase_repair"/>
</dbReference>